<reference evidence="1" key="2">
    <citation type="submission" date="2020-09" db="EMBL/GenBank/DDBJ databases">
        <authorList>
            <person name="Sun Q."/>
            <person name="Zhou Y."/>
        </authorList>
    </citation>
    <scope>NUCLEOTIDE SEQUENCE</scope>
    <source>
        <strain evidence="1">CGMCC 4.7278</strain>
    </source>
</reference>
<proteinExistence type="predicted"/>
<evidence type="ECO:0000313" key="1">
    <source>
        <dbReference type="EMBL" id="GGK47095.1"/>
    </source>
</evidence>
<sequence length="206" mass="23574">MRRNRELDRNSRRGRSESPRLLIFTEDKYAGRSYFLGLKNQLRARGIDLGAEHGEPLNLVRSAVAKRDLAKRDPHTRYDEVWCVIDVEAPVPHPSLEDALTLARQQRVSVAIANPCFELWLYQHFEQVNGYRTSKHMAKALEELGRCNGYCVGHKDIQYSDFAPLVPKAVEHATALHSCVEANRHTNPWTDIHLLVQRIRAEHGCG</sequence>
<accession>A0A917V6U0</accession>
<dbReference type="Pfam" id="PF13707">
    <property type="entry name" value="RloB"/>
    <property type="match status" value="1"/>
</dbReference>
<dbReference type="InterPro" id="IPR025591">
    <property type="entry name" value="RloB"/>
</dbReference>
<keyword evidence="2" id="KW-1185">Reference proteome</keyword>
<name>A0A917V6U0_9NOCA</name>
<dbReference type="AlphaFoldDB" id="A0A917V6U0"/>
<comment type="caution">
    <text evidence="1">The sequence shown here is derived from an EMBL/GenBank/DDBJ whole genome shotgun (WGS) entry which is preliminary data.</text>
</comment>
<protein>
    <recommendedName>
        <fullName evidence="3">RloB domain-containing protein</fullName>
    </recommendedName>
</protein>
<dbReference type="EMBL" id="BMMW01000002">
    <property type="protein sequence ID" value="GGK47095.1"/>
    <property type="molecule type" value="Genomic_DNA"/>
</dbReference>
<evidence type="ECO:0000313" key="2">
    <source>
        <dbReference type="Proteomes" id="UP000612956"/>
    </source>
</evidence>
<evidence type="ECO:0008006" key="3">
    <source>
        <dbReference type="Google" id="ProtNLM"/>
    </source>
</evidence>
<gene>
    <name evidence="1" type="ORF">GCM10011591_18000</name>
</gene>
<dbReference type="Proteomes" id="UP000612956">
    <property type="component" value="Unassembled WGS sequence"/>
</dbReference>
<reference evidence="1" key="1">
    <citation type="journal article" date="2014" name="Int. J. Syst. Evol. Microbiol.">
        <title>Complete genome sequence of Corynebacterium casei LMG S-19264T (=DSM 44701T), isolated from a smear-ripened cheese.</title>
        <authorList>
            <consortium name="US DOE Joint Genome Institute (JGI-PGF)"/>
            <person name="Walter F."/>
            <person name="Albersmeier A."/>
            <person name="Kalinowski J."/>
            <person name="Ruckert C."/>
        </authorList>
    </citation>
    <scope>NUCLEOTIDE SEQUENCE</scope>
    <source>
        <strain evidence="1">CGMCC 4.7278</strain>
    </source>
</reference>
<organism evidence="1 2">
    <name type="scientific">Nocardia camponoti</name>
    <dbReference type="NCBI Taxonomy" id="1616106"/>
    <lineage>
        <taxon>Bacteria</taxon>
        <taxon>Bacillati</taxon>
        <taxon>Actinomycetota</taxon>
        <taxon>Actinomycetes</taxon>
        <taxon>Mycobacteriales</taxon>
        <taxon>Nocardiaceae</taxon>
        <taxon>Nocardia</taxon>
    </lineage>
</organism>